<reference evidence="1 2" key="1">
    <citation type="submission" date="2024-08" db="EMBL/GenBank/DDBJ databases">
        <authorList>
            <person name="Cucini C."/>
            <person name="Frati F."/>
        </authorList>
    </citation>
    <scope>NUCLEOTIDE SEQUENCE [LARGE SCALE GENOMIC DNA]</scope>
</reference>
<organism evidence="1 2">
    <name type="scientific">Orchesella dallaii</name>
    <dbReference type="NCBI Taxonomy" id="48710"/>
    <lineage>
        <taxon>Eukaryota</taxon>
        <taxon>Metazoa</taxon>
        <taxon>Ecdysozoa</taxon>
        <taxon>Arthropoda</taxon>
        <taxon>Hexapoda</taxon>
        <taxon>Collembola</taxon>
        <taxon>Entomobryomorpha</taxon>
        <taxon>Entomobryoidea</taxon>
        <taxon>Orchesellidae</taxon>
        <taxon>Orchesellinae</taxon>
        <taxon>Orchesella</taxon>
    </lineage>
</organism>
<name>A0ABP1R9W8_9HEXA</name>
<dbReference type="Proteomes" id="UP001642540">
    <property type="component" value="Unassembled WGS sequence"/>
</dbReference>
<comment type="caution">
    <text evidence="1">The sequence shown here is derived from an EMBL/GenBank/DDBJ whole genome shotgun (WGS) entry which is preliminary data.</text>
</comment>
<dbReference type="EMBL" id="CAXLJM020000062">
    <property type="protein sequence ID" value="CAL8120151.1"/>
    <property type="molecule type" value="Genomic_DNA"/>
</dbReference>
<evidence type="ECO:0000313" key="1">
    <source>
        <dbReference type="EMBL" id="CAL8120151.1"/>
    </source>
</evidence>
<evidence type="ECO:0000313" key="2">
    <source>
        <dbReference type="Proteomes" id="UP001642540"/>
    </source>
</evidence>
<protein>
    <submittedName>
        <fullName evidence="1">Uncharacterized protein</fullName>
    </submittedName>
</protein>
<accession>A0ABP1R9W8</accession>
<gene>
    <name evidence="1" type="ORF">ODALV1_LOCUS18875</name>
</gene>
<proteinExistence type="predicted"/>
<keyword evidence="2" id="KW-1185">Reference proteome</keyword>
<sequence length="198" mass="23666">MASVKGVTNKMKEVRLEEENQLLRQWMITLESSSRWYNAGFETRMIFSKVMDEFEEFDDNQAKWNNRSTELRETISKPCSCNNSLLQQFKLACNMLKRVQKEKNNFLKCFQSALEYFVSKEAKWTDPAVLQFESFQEMSSKKRKKLLKKCKSDDEIVQETMTTFNNLKDDWNVIKVELEECMERFEKMYAIHRAVKNQ</sequence>